<comment type="caution">
    <text evidence="2">The sequence shown here is derived from an EMBL/GenBank/DDBJ whole genome shotgun (WGS) entry which is preliminary data.</text>
</comment>
<dbReference type="RefSeq" id="WP_069813081.1">
    <property type="nucleotide sequence ID" value="NZ_JARGCI010000003.1"/>
</dbReference>
<dbReference type="AlphaFoldDB" id="A0AAP7LUC3"/>
<keyword evidence="1" id="KW-0175">Coiled coil</keyword>
<feature type="coiled-coil region" evidence="1">
    <location>
        <begin position="151"/>
        <end position="214"/>
    </location>
</feature>
<organism evidence="2 3">
    <name type="scientific">Staphylococcus equorum</name>
    <dbReference type="NCBI Taxonomy" id="246432"/>
    <lineage>
        <taxon>Bacteria</taxon>
        <taxon>Bacillati</taxon>
        <taxon>Bacillota</taxon>
        <taxon>Bacilli</taxon>
        <taxon>Bacillales</taxon>
        <taxon>Staphylococcaceae</taxon>
        <taxon>Staphylococcus</taxon>
    </lineage>
</organism>
<evidence type="ECO:0000313" key="2">
    <source>
        <dbReference type="EMBL" id="OEK58188.1"/>
    </source>
</evidence>
<gene>
    <name evidence="2" type="ORF">ASS94_04620</name>
</gene>
<reference evidence="3" key="1">
    <citation type="submission" date="2015-11" db="EMBL/GenBank/DDBJ databases">
        <title>Genomic diversity of Staphylococcus saprophyticus strains from urinary tract infections, animal surfaces, and fermented foods.</title>
        <authorList>
            <person name="Wolfe B.E."/>
        </authorList>
    </citation>
    <scope>NUCLEOTIDE SEQUENCE [LARGE SCALE GENOMIC DNA]</scope>
    <source>
        <strain evidence="3">738_7</strain>
    </source>
</reference>
<evidence type="ECO:0000313" key="3">
    <source>
        <dbReference type="Proteomes" id="UP000095464"/>
    </source>
</evidence>
<proteinExistence type="predicted"/>
<sequence>MQKSKAIKELFKVQDTRNKFKIIKDYDLQIKGFSNITVDLLEQNENYISNQIASTQNIKKIANIIKSNIKSEQNLDYLLSIEKISEKYNEDFNGLLTIFENDKYGELTEKIINNLTVDTSPIKYENSTKNEDKETVLRGIIQSLELKLQIKDQKINEILKLNRELDKKIKNHESQTLKLNDTIKIKNSELNTKEELLQSKIVELNRLKEQSETKESHSLHFKNKETNINDTKINIIGAPDLWKLEKSKNTHFYNEENIDNFIHNYNNTENSKFYVVKFGVTSYASRKLKKQIHVIFINNKEEFIKIIKGE</sequence>
<dbReference type="EMBL" id="LNPX01000017">
    <property type="protein sequence ID" value="OEK58188.1"/>
    <property type="molecule type" value="Genomic_DNA"/>
</dbReference>
<dbReference type="Proteomes" id="UP000095464">
    <property type="component" value="Unassembled WGS sequence"/>
</dbReference>
<evidence type="ECO:0000256" key="1">
    <source>
        <dbReference type="SAM" id="Coils"/>
    </source>
</evidence>
<protein>
    <submittedName>
        <fullName evidence="2">Uncharacterized protein</fullName>
    </submittedName>
</protein>
<name>A0AAP7LUC3_9STAP</name>
<accession>A0AAP7LUC3</accession>